<dbReference type="GO" id="GO:0003677">
    <property type="term" value="F:DNA binding"/>
    <property type="evidence" value="ECO:0007669"/>
    <property type="project" value="UniProtKB-KW"/>
</dbReference>
<feature type="chain" id="PRO_5004733015" description="Fungal-specific transcription factor domain-containing protein" evidence="7">
    <location>
        <begin position="19"/>
        <end position="451"/>
    </location>
</feature>
<dbReference type="InParanoid" id="V5FIS0"/>
<feature type="signal peptide" evidence="7">
    <location>
        <begin position="1"/>
        <end position="18"/>
    </location>
</feature>
<evidence type="ECO:0000256" key="4">
    <source>
        <dbReference type="ARBA" id="ARBA00023125"/>
    </source>
</evidence>
<dbReference type="PANTHER" id="PTHR36206">
    <property type="entry name" value="ASPERCRYPTIN BIOSYNTHESIS CLUSTER-SPECIFIC TRANSCRIPTION REGULATOR ATNN-RELATED"/>
    <property type="match status" value="1"/>
</dbReference>
<keyword evidence="1" id="KW-0479">Metal-binding</keyword>
<keyword evidence="6" id="KW-0539">Nucleus</keyword>
<dbReference type="Proteomes" id="UP000018001">
    <property type="component" value="Unassembled WGS sequence"/>
</dbReference>
<keyword evidence="4" id="KW-0238">DNA-binding</keyword>
<evidence type="ECO:0000256" key="6">
    <source>
        <dbReference type="ARBA" id="ARBA00023242"/>
    </source>
</evidence>
<keyword evidence="2" id="KW-0862">Zinc</keyword>
<sequence>MHFGKILALSCLSSGALSFKIRAYNGEDCSGDATEINIYDNTCKGSGVPKTLSFEVLAYGAHRQRAGFYSDGSCNALGREWVDWWADGGSNVFKKDRCINVGFKGFNLDCTSEDPKATRASIVMGSLGDTAHVDLSPQERSYLYFFRQNTSKQLASYFSRAFWDQLVHQFSEAQPAVCHAAISIGASHWHYEVRALGEIHSFPLQQCNKALILLQKNLEHGLSTCTRMETVLTSCFVLVALAFIQGDARAASCHLASGWRLLGQWQDVEETAGFLVAIDWLALQIKSQAVPGTDSKRKGAAVRTWRKLRAWKCQIMESTKTHNDLSRADKMILLHEIWTAVLSIRISTDGRILDGETRYDVCLPHFRRVIQLAEKFLYHAGLDVWMGIVTPLVFCALKCRDWQLRQDVLRLLTIWPFSEGKWSISNTALVISRVIEIESDGLTPHDVIPYA</sequence>
<evidence type="ECO:0000313" key="8">
    <source>
        <dbReference type="EMBL" id="GAD97689.1"/>
    </source>
</evidence>
<dbReference type="GO" id="GO:0046872">
    <property type="term" value="F:metal ion binding"/>
    <property type="evidence" value="ECO:0007669"/>
    <property type="project" value="UniProtKB-KW"/>
</dbReference>
<comment type="caution">
    <text evidence="8">The sequence shown here is derived from an EMBL/GenBank/DDBJ whole genome shotgun (WGS) entry which is preliminary data.</text>
</comment>
<proteinExistence type="predicted"/>
<dbReference type="Pfam" id="PF11951">
    <property type="entry name" value="Fungal_trans_2"/>
    <property type="match status" value="1"/>
</dbReference>
<organism evidence="8 9">
    <name type="scientific">Byssochlamys spectabilis (strain No. 5 / NBRC 109023)</name>
    <name type="common">Paecilomyces variotii</name>
    <dbReference type="NCBI Taxonomy" id="1356009"/>
    <lineage>
        <taxon>Eukaryota</taxon>
        <taxon>Fungi</taxon>
        <taxon>Dikarya</taxon>
        <taxon>Ascomycota</taxon>
        <taxon>Pezizomycotina</taxon>
        <taxon>Eurotiomycetes</taxon>
        <taxon>Eurotiomycetidae</taxon>
        <taxon>Eurotiales</taxon>
        <taxon>Thermoascaceae</taxon>
        <taxon>Paecilomyces</taxon>
    </lineage>
</organism>
<evidence type="ECO:0000256" key="3">
    <source>
        <dbReference type="ARBA" id="ARBA00023015"/>
    </source>
</evidence>
<dbReference type="InterPro" id="IPR052360">
    <property type="entry name" value="Transcr_Regulatory_Proteins"/>
</dbReference>
<dbReference type="OrthoDB" id="2593732at2759"/>
<dbReference type="EMBL" id="BAUL01000210">
    <property type="protein sequence ID" value="GAD97689.1"/>
    <property type="molecule type" value="Genomic_DNA"/>
</dbReference>
<gene>
    <name evidence="8" type="ORF">PVAR5_6369</name>
</gene>
<evidence type="ECO:0000256" key="2">
    <source>
        <dbReference type="ARBA" id="ARBA00022833"/>
    </source>
</evidence>
<evidence type="ECO:0000256" key="5">
    <source>
        <dbReference type="ARBA" id="ARBA00023163"/>
    </source>
</evidence>
<evidence type="ECO:0000256" key="7">
    <source>
        <dbReference type="SAM" id="SignalP"/>
    </source>
</evidence>
<keyword evidence="7" id="KW-0732">Signal</keyword>
<evidence type="ECO:0008006" key="10">
    <source>
        <dbReference type="Google" id="ProtNLM"/>
    </source>
</evidence>
<accession>V5FIS0</accession>
<evidence type="ECO:0000313" key="9">
    <source>
        <dbReference type="Proteomes" id="UP000018001"/>
    </source>
</evidence>
<dbReference type="InterPro" id="IPR021858">
    <property type="entry name" value="Fun_TF"/>
</dbReference>
<name>V5FIS0_BYSSN</name>
<dbReference type="PANTHER" id="PTHR36206:SF12">
    <property type="entry name" value="ASPERCRYPTIN BIOSYNTHESIS CLUSTER-SPECIFIC TRANSCRIPTION REGULATOR ATNN-RELATED"/>
    <property type="match status" value="1"/>
</dbReference>
<dbReference type="AlphaFoldDB" id="V5FIS0"/>
<dbReference type="eggNOG" id="ENOG502SPHU">
    <property type="taxonomic scope" value="Eukaryota"/>
</dbReference>
<protein>
    <recommendedName>
        <fullName evidence="10">Fungal-specific transcription factor domain-containing protein</fullName>
    </recommendedName>
</protein>
<keyword evidence="3" id="KW-0805">Transcription regulation</keyword>
<reference evidence="9" key="1">
    <citation type="journal article" date="2014" name="Genome Announc.">
        <title>Draft genome sequence of the formaldehyde-resistant fungus Byssochlamys spectabilis No. 5 (anamorph Paecilomyces variotii No. 5) (NBRC109023).</title>
        <authorList>
            <person name="Oka T."/>
            <person name="Ekino K."/>
            <person name="Fukuda K."/>
            <person name="Nomura Y."/>
        </authorList>
    </citation>
    <scope>NUCLEOTIDE SEQUENCE [LARGE SCALE GENOMIC DNA]</scope>
    <source>
        <strain evidence="9">No. 5 / NBRC 109023</strain>
    </source>
</reference>
<dbReference type="HOGENOM" id="CLU_606900_0_0_1"/>
<keyword evidence="5" id="KW-0804">Transcription</keyword>
<keyword evidence="9" id="KW-1185">Reference proteome</keyword>
<evidence type="ECO:0000256" key="1">
    <source>
        <dbReference type="ARBA" id="ARBA00022723"/>
    </source>
</evidence>